<evidence type="ECO:0000313" key="3">
    <source>
        <dbReference type="Proteomes" id="UP000326500"/>
    </source>
</evidence>
<keyword evidence="1" id="KW-1133">Transmembrane helix</keyword>
<feature type="transmembrane region" description="Helical" evidence="1">
    <location>
        <begin position="72"/>
        <end position="99"/>
    </location>
</feature>
<feature type="transmembrane region" description="Helical" evidence="1">
    <location>
        <begin position="160"/>
        <end position="183"/>
    </location>
</feature>
<dbReference type="Proteomes" id="UP000326500">
    <property type="component" value="Unassembled WGS sequence"/>
</dbReference>
<proteinExistence type="predicted"/>
<dbReference type="GO" id="GO:0140359">
    <property type="term" value="F:ABC-type transporter activity"/>
    <property type="evidence" value="ECO:0007669"/>
    <property type="project" value="InterPro"/>
</dbReference>
<keyword evidence="3" id="KW-1185">Reference proteome</keyword>
<keyword evidence="1" id="KW-0812">Transmembrane</keyword>
<dbReference type="STRING" id="2200.GCA_001571405_00975"/>
<evidence type="ECO:0000256" key="1">
    <source>
        <dbReference type="SAM" id="Phobius"/>
    </source>
</evidence>
<organism evidence="2 3">
    <name type="scientific">Methanoculleus thermophilus</name>
    <dbReference type="NCBI Taxonomy" id="2200"/>
    <lineage>
        <taxon>Archaea</taxon>
        <taxon>Methanobacteriati</taxon>
        <taxon>Methanobacteriota</taxon>
        <taxon>Stenosarchaea group</taxon>
        <taxon>Methanomicrobia</taxon>
        <taxon>Methanomicrobiales</taxon>
        <taxon>Methanomicrobiaceae</taxon>
        <taxon>Methanoculleus</taxon>
    </lineage>
</organism>
<protein>
    <submittedName>
        <fullName evidence="2">ABC-2 type transport system permease protein</fullName>
    </submittedName>
</protein>
<feature type="transmembrane region" description="Helical" evidence="1">
    <location>
        <begin position="195"/>
        <end position="217"/>
    </location>
</feature>
<feature type="transmembrane region" description="Helical" evidence="1">
    <location>
        <begin position="126"/>
        <end position="154"/>
    </location>
</feature>
<feature type="transmembrane region" description="Helical" evidence="1">
    <location>
        <begin position="23"/>
        <end position="42"/>
    </location>
</feature>
<reference evidence="2 3" key="1">
    <citation type="submission" date="2016-10" db="EMBL/GenBank/DDBJ databases">
        <authorList>
            <person name="Varghese N."/>
            <person name="Submissions S."/>
        </authorList>
    </citation>
    <scope>NUCLEOTIDE SEQUENCE [LARGE SCALE GENOMIC DNA]</scope>
    <source>
        <strain evidence="2 3">DSM 2373</strain>
    </source>
</reference>
<dbReference type="PANTHER" id="PTHR43471:SF13">
    <property type="entry name" value="ABC-2 TYPE TRANSPORT SYSTEM PERMEASE PROTEIN"/>
    <property type="match status" value="1"/>
</dbReference>
<keyword evidence="1" id="KW-0472">Membrane</keyword>
<dbReference type="Pfam" id="PF12679">
    <property type="entry name" value="ABC2_membrane_2"/>
    <property type="match status" value="1"/>
</dbReference>
<evidence type="ECO:0000313" key="2">
    <source>
        <dbReference type="EMBL" id="SDJ85032.1"/>
    </source>
</evidence>
<dbReference type="RefSeq" id="WP_066956249.1">
    <property type="nucleotide sequence ID" value="NZ_BCNX01000006.1"/>
</dbReference>
<dbReference type="GO" id="GO:0005886">
    <property type="term" value="C:plasma membrane"/>
    <property type="evidence" value="ECO:0007669"/>
    <property type="project" value="UniProtKB-SubCell"/>
</dbReference>
<dbReference type="OrthoDB" id="86287at2157"/>
<accession>A0A1G8X354</accession>
<feature type="transmembrane region" description="Helical" evidence="1">
    <location>
        <begin position="306"/>
        <end position="330"/>
    </location>
</feature>
<gene>
    <name evidence="2" type="ORF">SAMN04488571_101230</name>
</gene>
<name>A0A1G8X354_9EURY</name>
<dbReference type="EMBL" id="FNFT01000001">
    <property type="protein sequence ID" value="SDJ85032.1"/>
    <property type="molecule type" value="Genomic_DNA"/>
</dbReference>
<dbReference type="PANTHER" id="PTHR43471">
    <property type="entry name" value="ABC TRANSPORTER PERMEASE"/>
    <property type="match status" value="1"/>
</dbReference>
<dbReference type="AlphaFoldDB" id="A0A1G8X354"/>
<sequence length="338" mass="37179">MEVGRIFTIAGKEFADALRGRKFLLILGIFLAIAFVGAMLGLQNYASNLEIYTKALRLGADFSPHWSIRPTILYVFMRMGETVSILGAVLGIAMGFDLISGEREEGSLKVLLARPVFRDEIITGKVLGGAMILALATGLALTITLALLLMAGHLPLLREFWLILVFGAVTFLYLFGCFGIGLAMSAVSRRSGEALLFSLSAFFILSLVVPAAGAAVADLVVGKTPEAPQIVDEKDLDLWYAYQEEFDQHFTLRASIVQVANLFSPEWNYKEITQAVTKPNFYLITHGPADDSFYYPADAEPEFGVILGYLWTSIVALLLIPVLFLGFAYARFLRIDLR</sequence>